<organism evidence="2 3">
    <name type="scientific">Rhizoclosmatium globosum</name>
    <dbReference type="NCBI Taxonomy" id="329046"/>
    <lineage>
        <taxon>Eukaryota</taxon>
        <taxon>Fungi</taxon>
        <taxon>Fungi incertae sedis</taxon>
        <taxon>Chytridiomycota</taxon>
        <taxon>Chytridiomycota incertae sedis</taxon>
        <taxon>Chytridiomycetes</taxon>
        <taxon>Chytridiales</taxon>
        <taxon>Chytriomycetaceae</taxon>
        <taxon>Rhizoclosmatium</taxon>
    </lineage>
</organism>
<gene>
    <name evidence="2" type="ORF">BCR33DRAFT_584895</name>
</gene>
<feature type="region of interest" description="Disordered" evidence="1">
    <location>
        <begin position="479"/>
        <end position="514"/>
    </location>
</feature>
<dbReference type="STRING" id="329046.A0A1Y2CT60"/>
<protein>
    <recommendedName>
        <fullName evidence="4">BTB domain-containing protein</fullName>
    </recommendedName>
</protein>
<sequence>MKRDFSEPHLPSDPELMNILCSNLVKFGLHDALFSDITVKALGTSYNLHRIVLFNNPYLAGKMEELQEMREDAGIVLSHWVLELDIMDLNVNDEGIQIVFKRLYGDFSDHVTYDNLLALLATSFYFQDYELSIMCRDFIKKIEYSSSNALIYLDYASRFDYGYPTSLLLKNVLTYLCREGSTSKNLRSKTFPKMEFDWFVRIVQSDVFFVDSEYERFNFIVEVLKIRFPNFAEYTMTIDGLNTNVLSLGKLVHLPSKTQAKAKRMSQISMGESFRSDKRPSAEDFSRYSTHRLSGAYDIPESPRQARRNTLIDAGGPLIDTHAVKSHRRSMVLLALEDGEDIPQKLNRHSYHGELPPIAPIVSSNATEPSPKSKRHSGFMADDITKKQLIVENTYSDAMALAAQSAAIAADATPKVRRRSALDETQRVVVAAGSAPEPSKRRSSNVNEDAKVRRRSAFIVEDDVEYVRPTSLAIPLVTPKRSRASVSGTSTQLPSSLEDKSNRRKSMFDPPSHHEFGSPNYSLFYPEASGGLSLSSLRQMTRTSSMPVIKTRRSRASTMPTSLPPPQLIPEPDQVSTISAPAVAFNNSAHIEPSVALLSKGVLYCNMPRESALLVREERAIPTFVFDRHFRLQCDLQDKITALAPQVAAAAKDPAVKPPSPILGIVNPIEGKTGQYNERCFMNWLMEEELCMYDSLDVPPLRFSAEFANLAKFLKGQEKLTSEAVPYAGSSWFLRVENTKDSNMTISICRKLTPYSPYNDTRPDIKFWCRVVCYTAITSAVTDTYTFEIVDGTIALNGAVSISGNGTGTSSVNGRGLTRDLFKELSDFNAKATENGGANLRFSVVLGVL</sequence>
<proteinExistence type="predicted"/>
<dbReference type="EMBL" id="MCGO01000009">
    <property type="protein sequence ID" value="ORY49555.1"/>
    <property type="molecule type" value="Genomic_DNA"/>
</dbReference>
<accession>A0A1Y2CT60</accession>
<evidence type="ECO:0000256" key="1">
    <source>
        <dbReference type="SAM" id="MobiDB-lite"/>
    </source>
</evidence>
<evidence type="ECO:0008006" key="4">
    <source>
        <dbReference type="Google" id="ProtNLM"/>
    </source>
</evidence>
<evidence type="ECO:0000313" key="3">
    <source>
        <dbReference type="Proteomes" id="UP000193642"/>
    </source>
</evidence>
<feature type="region of interest" description="Disordered" evidence="1">
    <location>
        <begin position="543"/>
        <end position="569"/>
    </location>
</feature>
<dbReference type="PANTHER" id="PTHR47369:SF1">
    <property type="entry name" value="BTB_POZ DOMAIN-CONTAINING PROTEIN"/>
    <property type="match status" value="1"/>
</dbReference>
<dbReference type="InterPro" id="IPR011333">
    <property type="entry name" value="SKP1/BTB/POZ_sf"/>
</dbReference>
<name>A0A1Y2CT60_9FUNG</name>
<dbReference type="Gene3D" id="3.30.710.10">
    <property type="entry name" value="Potassium Channel Kv1.1, Chain A"/>
    <property type="match status" value="1"/>
</dbReference>
<dbReference type="PANTHER" id="PTHR47369">
    <property type="entry name" value="BTB/POZ DOMAIN-CONTAINING PROTEIN"/>
    <property type="match status" value="1"/>
</dbReference>
<comment type="caution">
    <text evidence="2">The sequence shown here is derived from an EMBL/GenBank/DDBJ whole genome shotgun (WGS) entry which is preliminary data.</text>
</comment>
<dbReference type="Proteomes" id="UP000193642">
    <property type="component" value="Unassembled WGS sequence"/>
</dbReference>
<feature type="region of interest" description="Disordered" evidence="1">
    <location>
        <begin position="352"/>
        <end position="378"/>
    </location>
</feature>
<dbReference type="SUPFAM" id="SSF54695">
    <property type="entry name" value="POZ domain"/>
    <property type="match status" value="1"/>
</dbReference>
<dbReference type="AlphaFoldDB" id="A0A1Y2CT60"/>
<feature type="compositionally biased region" description="Polar residues" evidence="1">
    <location>
        <begin position="484"/>
        <end position="495"/>
    </location>
</feature>
<evidence type="ECO:0000313" key="2">
    <source>
        <dbReference type="EMBL" id="ORY49555.1"/>
    </source>
</evidence>
<keyword evidence="3" id="KW-1185">Reference proteome</keyword>
<dbReference type="OrthoDB" id="6359943at2759"/>
<feature type="region of interest" description="Disordered" evidence="1">
    <location>
        <begin position="430"/>
        <end position="449"/>
    </location>
</feature>
<reference evidence="2 3" key="1">
    <citation type="submission" date="2016-07" db="EMBL/GenBank/DDBJ databases">
        <title>Pervasive Adenine N6-methylation of Active Genes in Fungi.</title>
        <authorList>
            <consortium name="DOE Joint Genome Institute"/>
            <person name="Mondo S.J."/>
            <person name="Dannebaum R.O."/>
            <person name="Kuo R.C."/>
            <person name="Labutti K."/>
            <person name="Haridas S."/>
            <person name="Kuo A."/>
            <person name="Salamov A."/>
            <person name="Ahrendt S.R."/>
            <person name="Lipzen A."/>
            <person name="Sullivan W."/>
            <person name="Andreopoulos W.B."/>
            <person name="Clum A."/>
            <person name="Lindquist E."/>
            <person name="Daum C."/>
            <person name="Ramamoorthy G.K."/>
            <person name="Gryganskyi A."/>
            <person name="Culley D."/>
            <person name="Magnuson J.K."/>
            <person name="James T.Y."/>
            <person name="O'Malley M.A."/>
            <person name="Stajich J.E."/>
            <person name="Spatafora J.W."/>
            <person name="Visel A."/>
            <person name="Grigoriev I.V."/>
        </authorList>
    </citation>
    <scope>NUCLEOTIDE SEQUENCE [LARGE SCALE GENOMIC DNA]</scope>
    <source>
        <strain evidence="2 3">JEL800</strain>
    </source>
</reference>